<name>A0A1I4RQS0_9PSEU</name>
<dbReference type="Proteomes" id="UP000199398">
    <property type="component" value="Unassembled WGS sequence"/>
</dbReference>
<accession>A0A1I4RQS0</accession>
<dbReference type="PANTHER" id="PTHR43135">
    <property type="entry name" value="ALPHA-D-RIBOSE 1-METHYLPHOSPHONATE 5-TRIPHOSPHATE DIPHOSPHATASE"/>
    <property type="match status" value="1"/>
</dbReference>
<feature type="domain" description="Amidohydrolase-related" evidence="1">
    <location>
        <begin position="16"/>
        <end position="75"/>
    </location>
</feature>
<dbReference type="Pfam" id="PF01979">
    <property type="entry name" value="Amidohydro_1"/>
    <property type="match status" value="1"/>
</dbReference>
<reference evidence="2 3" key="1">
    <citation type="submission" date="2016-10" db="EMBL/GenBank/DDBJ databases">
        <authorList>
            <person name="de Groot N.N."/>
        </authorList>
    </citation>
    <scope>NUCLEOTIDE SEQUENCE [LARGE SCALE GENOMIC DNA]</scope>
    <source>
        <strain evidence="2 3">CPCC 201259</strain>
    </source>
</reference>
<dbReference type="STRING" id="455193.SAMN05421805_101653"/>
<dbReference type="EMBL" id="FOUP01000001">
    <property type="protein sequence ID" value="SFM54526.1"/>
    <property type="molecule type" value="Genomic_DNA"/>
</dbReference>
<organism evidence="2 3">
    <name type="scientific">Saccharopolyspora antimicrobica</name>
    <dbReference type="NCBI Taxonomy" id="455193"/>
    <lineage>
        <taxon>Bacteria</taxon>
        <taxon>Bacillati</taxon>
        <taxon>Actinomycetota</taxon>
        <taxon>Actinomycetes</taxon>
        <taxon>Pseudonocardiales</taxon>
        <taxon>Pseudonocardiaceae</taxon>
        <taxon>Saccharopolyspora</taxon>
    </lineage>
</organism>
<dbReference type="InterPro" id="IPR011059">
    <property type="entry name" value="Metal-dep_hydrolase_composite"/>
</dbReference>
<protein>
    <submittedName>
        <fullName evidence="2">Amidohydrolase family protein</fullName>
    </submittedName>
</protein>
<evidence type="ECO:0000313" key="2">
    <source>
        <dbReference type="EMBL" id="SFM54526.1"/>
    </source>
</evidence>
<dbReference type="InterPro" id="IPR006680">
    <property type="entry name" value="Amidohydro-rel"/>
</dbReference>
<dbReference type="SUPFAM" id="SSF51338">
    <property type="entry name" value="Composite domain of metallo-dependent hydrolases"/>
    <property type="match status" value="1"/>
</dbReference>
<keyword evidence="2" id="KW-0378">Hydrolase</keyword>
<evidence type="ECO:0000259" key="1">
    <source>
        <dbReference type="Pfam" id="PF01979"/>
    </source>
</evidence>
<dbReference type="GO" id="GO:0016810">
    <property type="term" value="F:hydrolase activity, acting on carbon-nitrogen (but not peptide) bonds"/>
    <property type="evidence" value="ECO:0007669"/>
    <property type="project" value="InterPro"/>
</dbReference>
<dbReference type="InterPro" id="IPR051781">
    <property type="entry name" value="Metallo-dep_Hydrolase"/>
</dbReference>
<evidence type="ECO:0000313" key="3">
    <source>
        <dbReference type="Proteomes" id="UP000199398"/>
    </source>
</evidence>
<gene>
    <name evidence="2" type="ORF">SAMN05421805_101653</name>
</gene>
<dbReference type="Gene3D" id="2.30.40.10">
    <property type="entry name" value="Urease, subunit C, domain 1"/>
    <property type="match status" value="1"/>
</dbReference>
<dbReference type="PANTHER" id="PTHR43135:SF3">
    <property type="entry name" value="ALPHA-D-RIBOSE 1-METHYLPHOSPHONATE 5-TRIPHOSPHATE DIPHOSPHATASE"/>
    <property type="match status" value="1"/>
</dbReference>
<dbReference type="AlphaFoldDB" id="A0A1I4RQS0"/>
<dbReference type="Gene3D" id="3.20.20.140">
    <property type="entry name" value="Metal-dependent hydrolases"/>
    <property type="match status" value="1"/>
</dbReference>
<proteinExistence type="predicted"/>
<sequence length="80" mass="8679">MQRFQSEEFRIRAEVQSPLEIIRSATSVAAELVRMPGEIGTLRTGARADLVVVDTDPLADVTALTGPLRMVVQSGRIEVG</sequence>